<dbReference type="Gene3D" id="2.30.30.100">
    <property type="match status" value="1"/>
</dbReference>
<accession>A0A820N007</accession>
<evidence type="ECO:0000313" key="2">
    <source>
        <dbReference type="EMBL" id="CAF4379983.1"/>
    </source>
</evidence>
<dbReference type="Proteomes" id="UP000663874">
    <property type="component" value="Unassembled WGS sequence"/>
</dbReference>
<evidence type="ECO:0008006" key="4">
    <source>
        <dbReference type="Google" id="ProtNLM"/>
    </source>
</evidence>
<dbReference type="InterPro" id="IPR013517">
    <property type="entry name" value="FG-GAP"/>
</dbReference>
<dbReference type="Pfam" id="PF13517">
    <property type="entry name" value="FG-GAP_3"/>
    <property type="match status" value="1"/>
</dbReference>
<gene>
    <name evidence="2" type="ORF">FNK824_LOCUS43272</name>
</gene>
<evidence type="ECO:0000313" key="3">
    <source>
        <dbReference type="Proteomes" id="UP000663874"/>
    </source>
</evidence>
<dbReference type="SUPFAM" id="SSF69318">
    <property type="entry name" value="Integrin alpha N-terminal domain"/>
    <property type="match status" value="1"/>
</dbReference>
<sequence>MDLVVTNNGTDNIALFAGYGNGTFASPTMYSTGSSSSISIAIGDLNRDNR</sequence>
<organism evidence="2 3">
    <name type="scientific">Rotaria sordida</name>
    <dbReference type="NCBI Taxonomy" id="392033"/>
    <lineage>
        <taxon>Eukaryota</taxon>
        <taxon>Metazoa</taxon>
        <taxon>Spiralia</taxon>
        <taxon>Gnathifera</taxon>
        <taxon>Rotifera</taxon>
        <taxon>Eurotatoria</taxon>
        <taxon>Bdelloidea</taxon>
        <taxon>Philodinida</taxon>
        <taxon>Philodinidae</taxon>
        <taxon>Rotaria</taxon>
    </lineage>
</organism>
<comment type="caution">
    <text evidence="2">The sequence shown here is derived from an EMBL/GenBank/DDBJ whole genome shotgun (WGS) entry which is preliminary data.</text>
</comment>
<dbReference type="AlphaFoldDB" id="A0A820N007"/>
<reference evidence="2" key="1">
    <citation type="submission" date="2021-02" db="EMBL/GenBank/DDBJ databases">
        <authorList>
            <person name="Nowell W R."/>
        </authorList>
    </citation>
    <scope>NUCLEOTIDE SEQUENCE</scope>
</reference>
<evidence type="ECO:0000256" key="1">
    <source>
        <dbReference type="ARBA" id="ARBA00022729"/>
    </source>
</evidence>
<dbReference type="InterPro" id="IPR028994">
    <property type="entry name" value="Integrin_alpha_N"/>
</dbReference>
<proteinExistence type="predicted"/>
<dbReference type="EMBL" id="CAJOBE010058733">
    <property type="protein sequence ID" value="CAF4379983.1"/>
    <property type="molecule type" value="Genomic_DNA"/>
</dbReference>
<feature type="non-terminal residue" evidence="2">
    <location>
        <position position="50"/>
    </location>
</feature>
<name>A0A820N007_9BILA</name>
<keyword evidence="1" id="KW-0732">Signal</keyword>
<protein>
    <recommendedName>
        <fullName evidence="4">VCBS repeat-containing protein</fullName>
    </recommendedName>
</protein>